<organism evidence="5 6">
    <name type="scientific">Marasmiellus scandens</name>
    <dbReference type="NCBI Taxonomy" id="2682957"/>
    <lineage>
        <taxon>Eukaryota</taxon>
        <taxon>Fungi</taxon>
        <taxon>Dikarya</taxon>
        <taxon>Basidiomycota</taxon>
        <taxon>Agaricomycotina</taxon>
        <taxon>Agaricomycetes</taxon>
        <taxon>Agaricomycetidae</taxon>
        <taxon>Agaricales</taxon>
        <taxon>Marasmiineae</taxon>
        <taxon>Omphalotaceae</taxon>
        <taxon>Marasmiellus</taxon>
    </lineage>
</organism>
<dbReference type="InterPro" id="IPR026854">
    <property type="entry name" value="VPS13_N"/>
</dbReference>
<dbReference type="PANTHER" id="PTHR16166:SF93">
    <property type="entry name" value="INTERMEMBRANE LIPID TRANSFER PROTEIN VPS13"/>
    <property type="match status" value="1"/>
</dbReference>
<feature type="region of interest" description="Disordered" evidence="3">
    <location>
        <begin position="1661"/>
        <end position="1697"/>
    </location>
</feature>
<dbReference type="EMBL" id="JBANRG010000003">
    <property type="protein sequence ID" value="KAK7468900.1"/>
    <property type="molecule type" value="Genomic_DNA"/>
</dbReference>
<dbReference type="Proteomes" id="UP001498398">
    <property type="component" value="Unassembled WGS sequence"/>
</dbReference>
<feature type="region of interest" description="Disordered" evidence="3">
    <location>
        <begin position="873"/>
        <end position="897"/>
    </location>
</feature>
<evidence type="ECO:0000259" key="4">
    <source>
        <dbReference type="Pfam" id="PF12624"/>
    </source>
</evidence>
<keyword evidence="2" id="KW-0813">Transport</keyword>
<feature type="domain" description="Chorein N-terminal" evidence="4">
    <location>
        <begin position="16"/>
        <end position="840"/>
    </location>
</feature>
<dbReference type="Pfam" id="PF12624">
    <property type="entry name" value="VPS13_N"/>
    <property type="match status" value="1"/>
</dbReference>
<feature type="compositionally biased region" description="Low complexity" evidence="3">
    <location>
        <begin position="1040"/>
        <end position="1052"/>
    </location>
</feature>
<accession>A0ABR1JXT2</accession>
<sequence>MGLWWLDPGKEVLNILFSRILAPYVENLDMNTVNYGISQGQISLGKLRLKKGALDKFRLPVDVLEGHLGKFTLSLHWMNLGNEPVEILIEDVYLLVVPSTQSNFDPEEEEQRAQAAKLERLENAELLRVRGQAEISSDGSPQQQGMWQSLAAKIINNVQVTVKNIHIRYEDKLSVPGHPFAAGITLAGFTAVSVDENWQPAFIESTAGAIHKLANLQSLAVYFDTDSSSLAGLHPNEAFQKFNAMIATESKRPEHQFILKPVSGEGRVIVNHKVGKDTPRFDVQLLFDQIGVSLDNNQYRDAISLLDMYHVYIRQHQYRKFKPPVEEFSANTARARLRFAATAILNGVHERRRKWSWEHFAERRDDRQKYVDLFQKKLLKTLAGSVSSEACDTGSLYLLSGKDVQELNALERKLSYEDLRFYRSIARSRLRKDTALRKRLEAEKAKQQQGQSWTSWLWGSSSSSDSTQDDALFGGSMSEEQRKELYEVLDYDEKSAVLEALQAPRDSLKARIVASLNRGSFTLNSRSNNLLQEIMSINFDSFQAHVLQRPDNLEASASLGGFGIIDGTTQNSVHPQIVQVKDSSQREDTDDPFLFIKFESNPLDERADNALTVRMRHMEIIYHKGYVEAIYKFFKPPESQLESVEALLSAASQTLEGLRQETRAGLEVALQNHKTIDIQMDMNAPIIIIPEDVTTLNCKHLIIDAGHISIESELADKDAIRTVQLKRTQKYSEEDYQRLESLMYDKMSLKLKDAQFVIGNDLQACREALASNTADSLHLLERISIDLQVQNSIVPSALNLARFKVSGKLPSLQVNLSDTKYKALMRLIDVSIPKFDNNSDNKKVGAPAPKNPTNFPLVPGGLFGPVEKEYHIDDDDDGVDSSKEEQFFETDDGSPENQPELRQHIFELTFKVDQLGAKLSKSGQNGSETVLGNVIFERFDLGFALAKFDMKVDVRLKSLAMDLVHGMETIKFISSESLEEHDLLSLSYIRVQPESPEFLSTYEGIEQSIDVKISTFLFRAVPEPVLSLYDFIMTTFVPEPSTASSPTSTELSDGTQQKDNADNQERQIKIAVQLASVKVMLINEKLSLATLSLSTADVSVLLRPGSLLVSGRLGSLAFSNDLGQQTLRKEFDQILSIEGQNFAEFRYQTFSPEQQHQNGVKSSVYLNAGSLRLHFLEQPLHHVYLFLTKLAKLKGLYDAATQAAVQTASEMDTELMQFDISIKSPIVVFPSDVSASRDILVMKLGEVSARNNGEGQLNKITASLRGIQLASTLHYNDEPSVLKIIDDIDILADITQTSGIHEPHIPDTQVSIRISDIRLHLTQIQYNLLISLSKSIPKVLSGAPEGTSQAEQVAPLKPQDSVAKPQLQQADLAPEVDGNGHRTTLEVVLTIDAVKLHLYDEFAINDSTLNQHGIAKFALNDSSLRFKMLSDGSGEAQIVLKSFVVNNTRVGNSKFREIIPAAQHDRNQFMILYTMAGGSGGSSLAILTIDSPRIIFAIDLVFALLEFFTDPFNSIAAEDSTEVVQQDSADQPKESTLDFRVDLHDVSICVLENDSDADSQAIELSIKQILLSQQGIMALTVNRLGMSLMRMGKPSDTVRFLDEFDLTFSYDNRSSSSQQMTSIEMNTKPIVFRASYRDIKLITAIVNKAVELSARSQNSALEGSGKDMVRMPSGERSTTFKANSNRRRGRSDPVGKSLVITSKEQASSFPSRLHLC</sequence>
<gene>
    <name evidence="5" type="primary">VPS13_2</name>
    <name evidence="5" type="ORF">VKT23_003397</name>
</gene>
<feature type="region of interest" description="Disordered" evidence="3">
    <location>
        <begin position="1341"/>
        <end position="1365"/>
    </location>
</feature>
<dbReference type="PANTHER" id="PTHR16166">
    <property type="entry name" value="VACUOLAR PROTEIN SORTING-ASSOCIATED PROTEIN VPS13"/>
    <property type="match status" value="1"/>
</dbReference>
<comment type="caution">
    <text evidence="5">The sequence shown here is derived from an EMBL/GenBank/DDBJ whole genome shotgun (WGS) entry which is preliminary data.</text>
</comment>
<protein>
    <submittedName>
        <fullName evidence="5">Vacuolar protein sorting-associated protein 13</fullName>
    </submittedName>
</protein>
<comment type="similarity">
    <text evidence="1">Belongs to the VPS13 family.</text>
</comment>
<evidence type="ECO:0000313" key="6">
    <source>
        <dbReference type="Proteomes" id="UP001498398"/>
    </source>
</evidence>
<name>A0ABR1JXT2_9AGAR</name>
<feature type="region of interest" description="Disordered" evidence="3">
    <location>
        <begin position="1040"/>
        <end position="1063"/>
    </location>
</feature>
<reference evidence="5 6" key="1">
    <citation type="submission" date="2024-01" db="EMBL/GenBank/DDBJ databases">
        <title>A draft genome for the cacao thread blight pathogen Marasmiellus scandens.</title>
        <authorList>
            <person name="Baruah I.K."/>
            <person name="Leung J."/>
            <person name="Bukari Y."/>
            <person name="Amoako-Attah I."/>
            <person name="Meinhardt L.W."/>
            <person name="Bailey B.A."/>
            <person name="Cohen S.P."/>
        </authorList>
    </citation>
    <scope>NUCLEOTIDE SEQUENCE [LARGE SCALE GENOMIC DNA]</scope>
    <source>
        <strain evidence="5 6">GH-19</strain>
    </source>
</reference>
<evidence type="ECO:0000256" key="3">
    <source>
        <dbReference type="SAM" id="MobiDB-lite"/>
    </source>
</evidence>
<evidence type="ECO:0000313" key="5">
    <source>
        <dbReference type="EMBL" id="KAK7468900.1"/>
    </source>
</evidence>
<keyword evidence="6" id="KW-1185">Reference proteome</keyword>
<evidence type="ECO:0000256" key="2">
    <source>
        <dbReference type="ARBA" id="ARBA00022448"/>
    </source>
</evidence>
<proteinExistence type="inferred from homology"/>
<evidence type="ECO:0000256" key="1">
    <source>
        <dbReference type="ARBA" id="ARBA00006545"/>
    </source>
</evidence>
<dbReference type="InterPro" id="IPR026847">
    <property type="entry name" value="VPS13"/>
</dbReference>